<organism evidence="2 3">
    <name type="scientific">Heterorhabditis bacteriophora</name>
    <name type="common">Entomopathogenic nematode worm</name>
    <dbReference type="NCBI Taxonomy" id="37862"/>
    <lineage>
        <taxon>Eukaryota</taxon>
        <taxon>Metazoa</taxon>
        <taxon>Ecdysozoa</taxon>
        <taxon>Nematoda</taxon>
        <taxon>Chromadorea</taxon>
        <taxon>Rhabditida</taxon>
        <taxon>Rhabditina</taxon>
        <taxon>Rhabditomorpha</taxon>
        <taxon>Strongyloidea</taxon>
        <taxon>Heterorhabditidae</taxon>
        <taxon>Heterorhabditis</taxon>
    </lineage>
</organism>
<dbReference type="PANTHER" id="PTHR41349:SF1">
    <property type="entry name" value="PROTEIN CBG08683"/>
    <property type="match status" value="1"/>
</dbReference>
<reference evidence="3" key="1">
    <citation type="submission" date="2016-11" db="UniProtKB">
        <authorList>
            <consortium name="WormBaseParasite"/>
        </authorList>
    </citation>
    <scope>IDENTIFICATION</scope>
</reference>
<dbReference type="Pfam" id="PF03372">
    <property type="entry name" value="Exo_endo_phos"/>
    <property type="match status" value="1"/>
</dbReference>
<evidence type="ECO:0000313" key="2">
    <source>
        <dbReference type="Proteomes" id="UP000095283"/>
    </source>
</evidence>
<evidence type="ECO:0000313" key="3">
    <source>
        <dbReference type="WBParaSite" id="Hba_13758"/>
    </source>
</evidence>
<protein>
    <submittedName>
        <fullName evidence="3">Endo/exonuclease/phosphatase domain-containing protein</fullName>
    </submittedName>
</protein>
<accession>A0A1I7X8K0</accession>
<dbReference type="PANTHER" id="PTHR41349">
    <property type="match status" value="1"/>
</dbReference>
<sequence length="230" mass="26362">MLFYVAEEYYKFKIIDLCLPTSRAIGVKILTQAGIPILVWSAHLNHRLYGPHAAQNKLVTSADQIINGEYQSGRVKNVQEILENEETKQWISMGNSVIIAGDFNCPSHLDWIEENKHIHGGWAVEWPVTKTLEQAGFSDSFRIIYPNVVDEPGFSWSPIHKFNKDWDYAIIPEPQDRLDFIFYKGGIQPINSSLYAGSEPLRIIQRDGQHKMNDYPSDHYALITDFVLPK</sequence>
<dbReference type="SUPFAM" id="SSF56219">
    <property type="entry name" value="DNase I-like"/>
    <property type="match status" value="1"/>
</dbReference>
<dbReference type="GO" id="GO:0003824">
    <property type="term" value="F:catalytic activity"/>
    <property type="evidence" value="ECO:0007669"/>
    <property type="project" value="InterPro"/>
</dbReference>
<keyword evidence="2" id="KW-1185">Reference proteome</keyword>
<feature type="domain" description="Endonuclease/exonuclease/phosphatase" evidence="1">
    <location>
        <begin position="92"/>
        <end position="219"/>
    </location>
</feature>
<name>A0A1I7X8K0_HETBA</name>
<dbReference type="InterPro" id="IPR005135">
    <property type="entry name" value="Endo/exonuclease/phosphatase"/>
</dbReference>
<evidence type="ECO:0000259" key="1">
    <source>
        <dbReference type="Pfam" id="PF03372"/>
    </source>
</evidence>
<dbReference type="AlphaFoldDB" id="A0A1I7X8K0"/>
<proteinExistence type="predicted"/>
<dbReference type="WBParaSite" id="Hba_13758">
    <property type="protein sequence ID" value="Hba_13758"/>
    <property type="gene ID" value="Hba_13758"/>
</dbReference>
<dbReference type="Gene3D" id="3.60.10.10">
    <property type="entry name" value="Endonuclease/exonuclease/phosphatase"/>
    <property type="match status" value="1"/>
</dbReference>
<dbReference type="InterPro" id="IPR036691">
    <property type="entry name" value="Endo/exonu/phosph_ase_sf"/>
</dbReference>
<dbReference type="Proteomes" id="UP000095283">
    <property type="component" value="Unplaced"/>
</dbReference>